<dbReference type="Gene3D" id="2.40.50.90">
    <property type="match status" value="1"/>
</dbReference>
<dbReference type="GO" id="GO:0005975">
    <property type="term" value="P:carbohydrate metabolic process"/>
    <property type="evidence" value="ECO:0007669"/>
    <property type="project" value="InterPro"/>
</dbReference>
<dbReference type="AlphaFoldDB" id="A0A7C9RXT5"/>
<feature type="domain" description="CBM2" evidence="1">
    <location>
        <begin position="165"/>
        <end position="295"/>
    </location>
</feature>
<reference evidence="2 3" key="1">
    <citation type="submission" date="2020-03" db="EMBL/GenBank/DDBJ databases">
        <title>Isolation and identification of active actinomycetes.</title>
        <authorList>
            <person name="Sun X."/>
        </authorList>
    </citation>
    <scope>NUCLEOTIDE SEQUENCE [LARGE SCALE GENOMIC DNA]</scope>
    <source>
        <strain evidence="2 3">NEAU-D13</strain>
    </source>
</reference>
<sequence>MRPRSSVLTIASTFLLIGCTGSPTPIASGPPSGGHHLVAPPTLTNTLTVQGVEDGRTVLLSDGTRIRMAGLAAPEECWAGAATAFAKAFLLDKQVKVDPGDPAVVDEAPLWLDDGTEYALFAVSQGVLRGDSPHDPAFVDAESAATKAGLGLWGAPCKGQAKPPTTPPPAPVVVTMPSPVPTTTTVPLVFGCAVNYRVTYRWNGGFNADVTITNTGTAPISGWTLRWKFTRDQVMTDIWNATGRQSGQEVTATNVSYTANIAPGATQVVGFTAAHRMDNPAPTGFSLNDHPCPVR</sequence>
<dbReference type="SMART" id="SM00637">
    <property type="entry name" value="CBD_II"/>
    <property type="match status" value="1"/>
</dbReference>
<dbReference type="Gene3D" id="2.60.40.290">
    <property type="match status" value="1"/>
</dbReference>
<dbReference type="EMBL" id="JAAMPJ010000013">
    <property type="protein sequence ID" value="NGY64726.1"/>
    <property type="molecule type" value="Genomic_DNA"/>
</dbReference>
<protein>
    <recommendedName>
        <fullName evidence="1">CBM2 domain-containing protein</fullName>
    </recommendedName>
</protein>
<dbReference type="GO" id="GO:0030247">
    <property type="term" value="F:polysaccharide binding"/>
    <property type="evidence" value="ECO:0007669"/>
    <property type="project" value="UniProtKB-UniRule"/>
</dbReference>
<name>A0A7C9RXT5_9PSEU</name>
<evidence type="ECO:0000313" key="2">
    <source>
        <dbReference type="EMBL" id="NGY64726.1"/>
    </source>
</evidence>
<dbReference type="Proteomes" id="UP000481360">
    <property type="component" value="Unassembled WGS sequence"/>
</dbReference>
<keyword evidence="3" id="KW-1185">Reference proteome</keyword>
<dbReference type="PROSITE" id="PS51173">
    <property type="entry name" value="CBM2"/>
    <property type="match status" value="1"/>
</dbReference>
<dbReference type="Pfam" id="PF00553">
    <property type="entry name" value="CBM_2"/>
    <property type="match status" value="1"/>
</dbReference>
<dbReference type="InterPro" id="IPR035437">
    <property type="entry name" value="SNase_OB-fold_sf"/>
</dbReference>
<dbReference type="RefSeq" id="WP_166053519.1">
    <property type="nucleotide sequence ID" value="NZ_JAAMPJ010000013.1"/>
</dbReference>
<comment type="caution">
    <text evidence="2">The sequence shown here is derived from an EMBL/GenBank/DDBJ whole genome shotgun (WGS) entry which is preliminary data.</text>
</comment>
<dbReference type="InterPro" id="IPR008965">
    <property type="entry name" value="CBM2/CBM3_carb-bd_dom_sf"/>
</dbReference>
<dbReference type="InterPro" id="IPR001919">
    <property type="entry name" value="CBD2"/>
</dbReference>
<dbReference type="PROSITE" id="PS51257">
    <property type="entry name" value="PROKAR_LIPOPROTEIN"/>
    <property type="match status" value="1"/>
</dbReference>
<evidence type="ECO:0000313" key="3">
    <source>
        <dbReference type="Proteomes" id="UP000481360"/>
    </source>
</evidence>
<dbReference type="InterPro" id="IPR012291">
    <property type="entry name" value="CBM2_carb-bd_dom_sf"/>
</dbReference>
<organism evidence="2 3">
    <name type="scientific">Lentzea alba</name>
    <dbReference type="NCBI Taxonomy" id="2714351"/>
    <lineage>
        <taxon>Bacteria</taxon>
        <taxon>Bacillati</taxon>
        <taxon>Actinomycetota</taxon>
        <taxon>Actinomycetes</taxon>
        <taxon>Pseudonocardiales</taxon>
        <taxon>Pseudonocardiaceae</taxon>
        <taxon>Lentzea</taxon>
    </lineage>
</organism>
<dbReference type="SUPFAM" id="SSF50199">
    <property type="entry name" value="Staphylococcal nuclease"/>
    <property type="match status" value="1"/>
</dbReference>
<dbReference type="SUPFAM" id="SSF49384">
    <property type="entry name" value="Carbohydrate-binding domain"/>
    <property type="match status" value="1"/>
</dbReference>
<accession>A0A7C9RXT5</accession>
<dbReference type="GO" id="GO:0004553">
    <property type="term" value="F:hydrolase activity, hydrolyzing O-glycosyl compounds"/>
    <property type="evidence" value="ECO:0007669"/>
    <property type="project" value="InterPro"/>
</dbReference>
<gene>
    <name evidence="2" type="ORF">G7043_38020</name>
</gene>
<proteinExistence type="predicted"/>
<evidence type="ECO:0000259" key="1">
    <source>
        <dbReference type="PROSITE" id="PS51173"/>
    </source>
</evidence>